<dbReference type="Proteomes" id="UP001595767">
    <property type="component" value="Unassembled WGS sequence"/>
</dbReference>
<name>A0ABV8KZV0_9NOCA</name>
<reference evidence="3" key="1">
    <citation type="journal article" date="2019" name="Int. J. Syst. Evol. Microbiol.">
        <title>The Global Catalogue of Microorganisms (GCM) 10K type strain sequencing project: providing services to taxonomists for standard genome sequencing and annotation.</title>
        <authorList>
            <consortium name="The Broad Institute Genomics Platform"/>
            <consortium name="The Broad Institute Genome Sequencing Center for Infectious Disease"/>
            <person name="Wu L."/>
            <person name="Ma J."/>
        </authorList>
    </citation>
    <scope>NUCLEOTIDE SEQUENCE [LARGE SCALE GENOMIC DNA]</scope>
    <source>
        <strain evidence="3">CGMCC 4.7204</strain>
    </source>
</reference>
<evidence type="ECO:0000313" key="2">
    <source>
        <dbReference type="EMBL" id="MFC4124050.1"/>
    </source>
</evidence>
<dbReference type="Gene3D" id="1.25.10.10">
    <property type="entry name" value="Leucine-rich Repeat Variant"/>
    <property type="match status" value="1"/>
</dbReference>
<feature type="region of interest" description="Disordered" evidence="1">
    <location>
        <begin position="1"/>
        <end position="23"/>
    </location>
</feature>
<evidence type="ECO:0000313" key="3">
    <source>
        <dbReference type="Proteomes" id="UP001595767"/>
    </source>
</evidence>
<dbReference type="InterPro" id="IPR011989">
    <property type="entry name" value="ARM-like"/>
</dbReference>
<dbReference type="EMBL" id="JBHSBA010000003">
    <property type="protein sequence ID" value="MFC4124050.1"/>
    <property type="molecule type" value="Genomic_DNA"/>
</dbReference>
<sequence length="137" mass="15019">MTMNESDENAPYASATSPDWEHRRDSCSALGKLLPSSDAFVALTKLLDDPDTAVEQEAAEVLVRFGGVDGISAVLDTLGRRAEDGDSDYIAYRLRELQIFEQVPVLRLARKAMGINSSPFAQQGFDQLESLLSSHNE</sequence>
<evidence type="ECO:0000256" key="1">
    <source>
        <dbReference type="SAM" id="MobiDB-lite"/>
    </source>
</evidence>
<gene>
    <name evidence="2" type="ORF">ACFOW8_03795</name>
</gene>
<proteinExistence type="predicted"/>
<protein>
    <submittedName>
        <fullName evidence="2">HEAT repeat domain-containing protein</fullName>
    </submittedName>
</protein>
<keyword evidence="3" id="KW-1185">Reference proteome</keyword>
<organism evidence="2 3">
    <name type="scientific">Nocardia rhizosphaerae</name>
    <dbReference type="NCBI Taxonomy" id="1691571"/>
    <lineage>
        <taxon>Bacteria</taxon>
        <taxon>Bacillati</taxon>
        <taxon>Actinomycetota</taxon>
        <taxon>Actinomycetes</taxon>
        <taxon>Mycobacteriales</taxon>
        <taxon>Nocardiaceae</taxon>
        <taxon>Nocardia</taxon>
    </lineage>
</organism>
<dbReference type="RefSeq" id="WP_378545458.1">
    <property type="nucleotide sequence ID" value="NZ_JBHSBA010000003.1"/>
</dbReference>
<comment type="caution">
    <text evidence="2">The sequence shown here is derived from an EMBL/GenBank/DDBJ whole genome shotgun (WGS) entry which is preliminary data.</text>
</comment>
<accession>A0ABV8KZV0</accession>
<dbReference type="SUPFAM" id="SSF48371">
    <property type="entry name" value="ARM repeat"/>
    <property type="match status" value="1"/>
</dbReference>
<dbReference type="InterPro" id="IPR016024">
    <property type="entry name" value="ARM-type_fold"/>
</dbReference>
<dbReference type="Pfam" id="PF13646">
    <property type="entry name" value="HEAT_2"/>
    <property type="match status" value="1"/>
</dbReference>